<dbReference type="EMBL" id="BOMH01000030">
    <property type="protein sequence ID" value="GID66143.1"/>
    <property type="molecule type" value="Genomic_DNA"/>
</dbReference>
<gene>
    <name evidence="3" type="ORF">Acy02nite_40240</name>
</gene>
<keyword evidence="1" id="KW-0175">Coiled coil</keyword>
<evidence type="ECO:0000256" key="2">
    <source>
        <dbReference type="SAM" id="MobiDB-lite"/>
    </source>
</evidence>
<feature type="coiled-coil region" evidence="1">
    <location>
        <begin position="90"/>
        <end position="124"/>
    </location>
</feature>
<feature type="region of interest" description="Disordered" evidence="2">
    <location>
        <begin position="171"/>
        <end position="194"/>
    </location>
</feature>
<evidence type="ECO:0000313" key="4">
    <source>
        <dbReference type="Proteomes" id="UP000619479"/>
    </source>
</evidence>
<organism evidence="3 4">
    <name type="scientific">Actinoplanes cyaneus</name>
    <dbReference type="NCBI Taxonomy" id="52696"/>
    <lineage>
        <taxon>Bacteria</taxon>
        <taxon>Bacillati</taxon>
        <taxon>Actinomycetota</taxon>
        <taxon>Actinomycetes</taxon>
        <taxon>Micromonosporales</taxon>
        <taxon>Micromonosporaceae</taxon>
        <taxon>Actinoplanes</taxon>
    </lineage>
</organism>
<keyword evidence="4" id="KW-1185">Reference proteome</keyword>
<name>A0A919M6D2_9ACTN</name>
<proteinExistence type="predicted"/>
<accession>A0A919M6D2</accession>
<dbReference type="Proteomes" id="UP000619479">
    <property type="component" value="Unassembled WGS sequence"/>
</dbReference>
<sequence length="194" mass="21474">MNDSLVQTSQGGGLVFGDVVARVADSLSPLGAAARIFAEAGALVVDYREMQLDQRHKGRKLDLEERRADNAKEIRLAELAERRRTSSSALREMRTRLGDAELSAKSLRRALDNMQRDMARARGREKSYYMQMIQTLTVQLVHHHGAQSNSMVDAIDSVLNGAGAVANRPAGFDVPAWDPGEPPAPRSRRPRRSR</sequence>
<reference evidence="3" key="1">
    <citation type="submission" date="2021-01" db="EMBL/GenBank/DDBJ databases">
        <title>Whole genome shotgun sequence of Actinoplanes cyaneus NBRC 14990.</title>
        <authorList>
            <person name="Komaki H."/>
            <person name="Tamura T."/>
        </authorList>
    </citation>
    <scope>NUCLEOTIDE SEQUENCE</scope>
    <source>
        <strain evidence="3">NBRC 14990</strain>
    </source>
</reference>
<dbReference type="RefSeq" id="WP_203742633.1">
    <property type="nucleotide sequence ID" value="NZ_BAAAUC010000043.1"/>
</dbReference>
<evidence type="ECO:0000256" key="1">
    <source>
        <dbReference type="SAM" id="Coils"/>
    </source>
</evidence>
<comment type="caution">
    <text evidence="3">The sequence shown here is derived from an EMBL/GenBank/DDBJ whole genome shotgun (WGS) entry which is preliminary data.</text>
</comment>
<protein>
    <submittedName>
        <fullName evidence="3">Uncharacterized protein</fullName>
    </submittedName>
</protein>
<dbReference type="AlphaFoldDB" id="A0A919M6D2"/>
<evidence type="ECO:0000313" key="3">
    <source>
        <dbReference type="EMBL" id="GID66143.1"/>
    </source>
</evidence>